<dbReference type="InterPro" id="IPR021295">
    <property type="entry name" value="DUF2867"/>
</dbReference>
<dbReference type="PANTHER" id="PTHR43162:SF1">
    <property type="entry name" value="PRESTALK A DIFFERENTIATION PROTEIN A"/>
    <property type="match status" value="1"/>
</dbReference>
<dbReference type="RefSeq" id="WP_077027088.1">
    <property type="nucleotide sequence ID" value="NZ_CP017641.1"/>
</dbReference>
<dbReference type="Proteomes" id="UP000187735">
    <property type="component" value="Chromosome"/>
</dbReference>
<accession>A0A1P8WPM2</accession>
<dbReference type="InterPro" id="IPR016040">
    <property type="entry name" value="NAD(P)-bd_dom"/>
</dbReference>
<dbReference type="KEGG" id="fmr:Fuma_05670"/>
<dbReference type="Pfam" id="PF13460">
    <property type="entry name" value="NAD_binding_10"/>
    <property type="match status" value="1"/>
</dbReference>
<dbReference type="InterPro" id="IPR051604">
    <property type="entry name" value="Ergot_Alk_Oxidoreductase"/>
</dbReference>
<organism evidence="2 3">
    <name type="scientific">Fuerstiella marisgermanici</name>
    <dbReference type="NCBI Taxonomy" id="1891926"/>
    <lineage>
        <taxon>Bacteria</taxon>
        <taxon>Pseudomonadati</taxon>
        <taxon>Planctomycetota</taxon>
        <taxon>Planctomycetia</taxon>
        <taxon>Planctomycetales</taxon>
        <taxon>Planctomycetaceae</taxon>
        <taxon>Fuerstiella</taxon>
    </lineage>
</organism>
<keyword evidence="3" id="KW-1185">Reference proteome</keyword>
<dbReference type="SUPFAM" id="SSF55961">
    <property type="entry name" value="Bet v1-like"/>
    <property type="match status" value="1"/>
</dbReference>
<gene>
    <name evidence="2" type="ORF">Fuma_05670</name>
</gene>
<evidence type="ECO:0000259" key="1">
    <source>
        <dbReference type="Pfam" id="PF13460"/>
    </source>
</evidence>
<dbReference type="Pfam" id="PF11066">
    <property type="entry name" value="DUF2867"/>
    <property type="match status" value="1"/>
</dbReference>
<dbReference type="InterPro" id="IPR036291">
    <property type="entry name" value="NAD(P)-bd_dom_sf"/>
</dbReference>
<dbReference type="Gene3D" id="3.40.50.720">
    <property type="entry name" value="NAD(P)-binding Rossmann-like Domain"/>
    <property type="match status" value="1"/>
</dbReference>
<dbReference type="EMBL" id="CP017641">
    <property type="protein sequence ID" value="APZ96007.1"/>
    <property type="molecule type" value="Genomic_DNA"/>
</dbReference>
<proteinExistence type="predicted"/>
<evidence type="ECO:0000313" key="3">
    <source>
        <dbReference type="Proteomes" id="UP000187735"/>
    </source>
</evidence>
<dbReference type="OrthoDB" id="9774199at2"/>
<dbReference type="STRING" id="1891926.Fuma_05670"/>
<evidence type="ECO:0000313" key="2">
    <source>
        <dbReference type="EMBL" id="APZ96007.1"/>
    </source>
</evidence>
<dbReference type="SUPFAM" id="SSF51735">
    <property type="entry name" value="NAD(P)-binding Rossmann-fold domains"/>
    <property type="match status" value="1"/>
</dbReference>
<dbReference type="PANTHER" id="PTHR43162">
    <property type="match status" value="1"/>
</dbReference>
<reference evidence="2 3" key="1">
    <citation type="journal article" date="2016" name="Front. Microbiol.">
        <title>Fuerstia marisgermanicae gen. nov., sp. nov., an Unusual Member of the Phylum Planctomycetes from the German Wadden Sea.</title>
        <authorList>
            <person name="Kohn T."/>
            <person name="Heuer A."/>
            <person name="Jogler M."/>
            <person name="Vollmers J."/>
            <person name="Boedeker C."/>
            <person name="Bunk B."/>
            <person name="Rast P."/>
            <person name="Borchert D."/>
            <person name="Glockner I."/>
            <person name="Freese H.M."/>
            <person name="Klenk H.P."/>
            <person name="Overmann J."/>
            <person name="Kaster A.K."/>
            <person name="Rohde M."/>
            <person name="Wiegand S."/>
            <person name="Jogler C."/>
        </authorList>
    </citation>
    <scope>NUCLEOTIDE SEQUENCE [LARGE SCALE GENOMIC DNA]</scope>
    <source>
        <strain evidence="2 3">NH11</strain>
    </source>
</reference>
<name>A0A1P8WPM2_9PLAN</name>
<protein>
    <submittedName>
        <fullName evidence="2">Cholesterol dehydrogenase</fullName>
    </submittedName>
</protein>
<feature type="domain" description="NAD(P)-binding" evidence="1">
    <location>
        <begin position="11"/>
        <end position="142"/>
    </location>
</feature>
<sequence length="491" mass="54506">MNSVRKILITGGTGYVGGRLVPLLKDRIPEIHLRLMARKPDYLRLRAGEGIDIVEGDVTKPATLAKALEGIDTAYYLIHSMGSGEDFEDQDRAAARNFAQAAKAASVQRIVYLGGLGDEDESLSKHLRSRHEVGNVLRESGAQVIEFRASIIIGSGSLSFELIRSLVQKLPVMICPKWVSTAAQPIAIEDVLAYLSQALDHEQGESQIYEIGGPDQVSYGDLMREYARQRGLKRLMIPVPFLSARLSSLWLGLVTPVYATIGRKLVESLKNPTVVHDNSAMDAFALKPMSLSAAIQRALSKEDQEFATTRWQDAVSSSMALRRFGGEQFGNRLVDCRTMAVSSSPEQAFAPIQRIGGKTGWYYGNFLWRIRGFLDLLVGGPGLRRGRRHPVELHVGDTLDCWRVEKIEAPRILRLYAEMRLPGRAWLEFVVTPTDSGSSITQTAMFDPVGLFGIVYWYSIWPLHQFIFAGMLRRVAEAGASETFVPQPENI</sequence>
<dbReference type="AlphaFoldDB" id="A0A1P8WPM2"/>